<dbReference type="STRING" id="765911.Thivi_3965"/>
<dbReference type="Gene3D" id="3.40.50.150">
    <property type="entry name" value="Vaccinia Virus protein VP39"/>
    <property type="match status" value="1"/>
</dbReference>
<keyword evidence="3" id="KW-1185">Reference proteome</keyword>
<evidence type="ECO:0000313" key="2">
    <source>
        <dbReference type="EMBL" id="AFL75800.1"/>
    </source>
</evidence>
<accession>I3YFN2</accession>
<dbReference type="eggNOG" id="COG2226">
    <property type="taxonomic scope" value="Bacteria"/>
</dbReference>
<feature type="domain" description="Methyltransferase type 11" evidence="1">
    <location>
        <begin position="88"/>
        <end position="131"/>
    </location>
</feature>
<name>I3YFN2_THIV6</name>
<dbReference type="Pfam" id="PF08241">
    <property type="entry name" value="Methyltransf_11"/>
    <property type="match status" value="1"/>
</dbReference>
<dbReference type="SUPFAM" id="SSF53335">
    <property type="entry name" value="S-adenosyl-L-methionine-dependent methyltransferases"/>
    <property type="match status" value="1"/>
</dbReference>
<evidence type="ECO:0000259" key="1">
    <source>
        <dbReference type="Pfam" id="PF08241"/>
    </source>
</evidence>
<dbReference type="EMBL" id="CP003154">
    <property type="protein sequence ID" value="AFL75800.1"/>
    <property type="molecule type" value="Genomic_DNA"/>
</dbReference>
<proteinExistence type="predicted"/>
<keyword evidence="2" id="KW-0808">Transferase</keyword>
<dbReference type="AlphaFoldDB" id="I3YFN2"/>
<dbReference type="InterPro" id="IPR013216">
    <property type="entry name" value="Methyltransf_11"/>
</dbReference>
<organism evidence="2 3">
    <name type="scientific">Thiocystis violascens (strain ATCC 17096 / DSM 198 / 6111)</name>
    <name type="common">Chromatium violascens</name>
    <dbReference type="NCBI Taxonomy" id="765911"/>
    <lineage>
        <taxon>Bacteria</taxon>
        <taxon>Pseudomonadati</taxon>
        <taxon>Pseudomonadota</taxon>
        <taxon>Gammaproteobacteria</taxon>
        <taxon>Chromatiales</taxon>
        <taxon>Chromatiaceae</taxon>
        <taxon>Thiocystis</taxon>
    </lineage>
</organism>
<keyword evidence="2" id="KW-0830">Ubiquinone</keyword>
<gene>
    <name evidence="2" type="ordered locus">Thivi_3965</name>
</gene>
<reference evidence="2 3" key="1">
    <citation type="submission" date="2012-06" db="EMBL/GenBank/DDBJ databases">
        <title>Complete sequence of Thiocystis violascens DSM 198.</title>
        <authorList>
            <consortium name="US DOE Joint Genome Institute"/>
            <person name="Lucas S."/>
            <person name="Han J."/>
            <person name="Lapidus A."/>
            <person name="Cheng J.-F."/>
            <person name="Goodwin L."/>
            <person name="Pitluck S."/>
            <person name="Peters L."/>
            <person name="Ovchinnikova G."/>
            <person name="Teshima H."/>
            <person name="Detter J.C."/>
            <person name="Han C."/>
            <person name="Tapia R."/>
            <person name="Land M."/>
            <person name="Hauser L."/>
            <person name="Kyrpides N."/>
            <person name="Ivanova N."/>
            <person name="Pagani I."/>
            <person name="Vogl K."/>
            <person name="Liu Z."/>
            <person name="Frigaard N.-U."/>
            <person name="Bryant D."/>
            <person name="Woyke T."/>
        </authorList>
    </citation>
    <scope>NUCLEOTIDE SEQUENCE [LARGE SCALE GENOMIC DNA]</scope>
    <source>
        <strain evidence="3">ATCC 17096 / DSM 198 / 6111</strain>
    </source>
</reference>
<dbReference type="GO" id="GO:0032259">
    <property type="term" value="P:methylation"/>
    <property type="evidence" value="ECO:0007669"/>
    <property type="project" value="UniProtKB-KW"/>
</dbReference>
<keyword evidence="2" id="KW-0489">Methyltransferase</keyword>
<dbReference type="GO" id="GO:0008757">
    <property type="term" value="F:S-adenosylmethionine-dependent methyltransferase activity"/>
    <property type="evidence" value="ECO:0007669"/>
    <property type="project" value="InterPro"/>
</dbReference>
<dbReference type="InterPro" id="IPR029063">
    <property type="entry name" value="SAM-dependent_MTases_sf"/>
</dbReference>
<dbReference type="HOGENOM" id="CLU_075049_0_1_6"/>
<dbReference type="KEGG" id="tvi:Thivi_3965"/>
<sequence length="254" mass="28469">MTVSKRRTSPFNRLQDWYRSPLGRKVAGAESECVRRLLNQTFGYYLVQLGPTEIFREALDSSRIRHRVMLPPEQPSGQSGLEIVGLESQLPLASDSIDAILLPHTLDFADDPQAVLREVERVLIPDGRVIIVGFNAFSAWGLWGLLLSVTGRMPWCGRFRMPSQVEAWLADAGFAIEFCERILFCPPLRSAQGARCAPIESLGRRFWPVLSGGYVIRAVKRVATLTPLKPSWNRRHALLPGNAVRPTTRGRSHV</sequence>
<protein>
    <submittedName>
        <fullName evidence="2">Methylase involved in ubiquinone/menaquinone biosynthesis</fullName>
    </submittedName>
</protein>
<dbReference type="RefSeq" id="WP_014780187.1">
    <property type="nucleotide sequence ID" value="NC_018012.1"/>
</dbReference>
<dbReference type="OrthoDB" id="6191410at2"/>
<evidence type="ECO:0000313" key="3">
    <source>
        <dbReference type="Proteomes" id="UP000006062"/>
    </source>
</evidence>
<dbReference type="Proteomes" id="UP000006062">
    <property type="component" value="Chromosome"/>
</dbReference>